<dbReference type="SUPFAM" id="SSF55729">
    <property type="entry name" value="Acyl-CoA N-acyltransferases (Nat)"/>
    <property type="match status" value="1"/>
</dbReference>
<evidence type="ECO:0000313" key="3">
    <source>
        <dbReference type="Proteomes" id="UP000248926"/>
    </source>
</evidence>
<organism evidence="2 3">
    <name type="scientific">Dyella jiangningensis</name>
    <dbReference type="NCBI Taxonomy" id="1379159"/>
    <lineage>
        <taxon>Bacteria</taxon>
        <taxon>Pseudomonadati</taxon>
        <taxon>Pseudomonadota</taxon>
        <taxon>Gammaproteobacteria</taxon>
        <taxon>Lysobacterales</taxon>
        <taxon>Rhodanobacteraceae</taxon>
        <taxon>Dyella</taxon>
    </lineage>
</organism>
<dbReference type="PANTHER" id="PTHR43792">
    <property type="entry name" value="GNAT FAMILY, PUTATIVE (AFU_ORTHOLOGUE AFUA_3G00765)-RELATED-RELATED"/>
    <property type="match status" value="1"/>
</dbReference>
<dbReference type="GO" id="GO:0016747">
    <property type="term" value="F:acyltransferase activity, transferring groups other than amino-acyl groups"/>
    <property type="evidence" value="ECO:0007669"/>
    <property type="project" value="InterPro"/>
</dbReference>
<comment type="caution">
    <text evidence="2">The sequence shown here is derived from an EMBL/GenBank/DDBJ whole genome shotgun (WGS) entry which is preliminary data.</text>
</comment>
<dbReference type="EMBL" id="NFZS01000001">
    <property type="protein sequence ID" value="RAO78220.1"/>
    <property type="molecule type" value="Genomic_DNA"/>
</dbReference>
<name>A0A328P9E2_9GAMM</name>
<dbReference type="AlphaFoldDB" id="A0A328P9E2"/>
<dbReference type="Pfam" id="PF13302">
    <property type="entry name" value="Acetyltransf_3"/>
    <property type="match status" value="1"/>
</dbReference>
<gene>
    <name evidence="2" type="ORF">CA260_10485</name>
</gene>
<feature type="domain" description="N-acetyltransferase" evidence="1">
    <location>
        <begin position="38"/>
        <end position="189"/>
    </location>
</feature>
<keyword evidence="3" id="KW-1185">Reference proteome</keyword>
<evidence type="ECO:0000259" key="1">
    <source>
        <dbReference type="PROSITE" id="PS51186"/>
    </source>
</evidence>
<proteinExistence type="predicted"/>
<dbReference type="Gene3D" id="3.40.630.30">
    <property type="match status" value="1"/>
</dbReference>
<accession>A0A328P9E2</accession>
<sequence length="189" mass="21368">MVCFRAMADDPPVVNEEAEHLMVQAFANAVPRLQTERLLLREHRPVDFEAFAEHAADAESMVHLSAKDRETAWRIFGLHAGLWLLHGAGWWIVELRETGQVVGTVGAFFREQSTEMEMGWHTYRDFWGRGIAVEAVAAMVNHAFEVRREPSVHALISERNARSIGVATRLGLTYRRGGAVWEGDWEVCA</sequence>
<reference evidence="2 3" key="1">
    <citation type="journal article" date="2018" name="Genet. Mol. Biol.">
        <title>The genome sequence of Dyella jiangningensis FCAV SCS01 from a lignocellulose-decomposing microbial consortium metagenome reveals potential for biotechnological applications.</title>
        <authorList>
            <person name="Desiderato J.G."/>
            <person name="Alvarenga D.O."/>
            <person name="Constancio M.T.L."/>
            <person name="Alves L.M.C."/>
            <person name="Varani A.M."/>
        </authorList>
    </citation>
    <scope>NUCLEOTIDE SEQUENCE [LARGE SCALE GENOMIC DNA]</scope>
    <source>
        <strain evidence="2 3">FCAV SCS01</strain>
    </source>
</reference>
<dbReference type="Proteomes" id="UP000248926">
    <property type="component" value="Unassembled WGS sequence"/>
</dbReference>
<dbReference type="InterPro" id="IPR051531">
    <property type="entry name" value="N-acetyltransferase"/>
</dbReference>
<evidence type="ECO:0000313" key="2">
    <source>
        <dbReference type="EMBL" id="RAO78220.1"/>
    </source>
</evidence>
<dbReference type="InterPro" id="IPR000182">
    <property type="entry name" value="GNAT_dom"/>
</dbReference>
<dbReference type="InterPro" id="IPR016181">
    <property type="entry name" value="Acyl_CoA_acyltransferase"/>
</dbReference>
<protein>
    <recommendedName>
        <fullName evidence="1">N-acetyltransferase domain-containing protein</fullName>
    </recommendedName>
</protein>
<dbReference type="PROSITE" id="PS51186">
    <property type="entry name" value="GNAT"/>
    <property type="match status" value="1"/>
</dbReference>
<dbReference type="PANTHER" id="PTHR43792:SF1">
    <property type="entry name" value="N-ACETYLTRANSFERASE DOMAIN-CONTAINING PROTEIN"/>
    <property type="match status" value="1"/>
</dbReference>